<evidence type="ECO:0000313" key="3">
    <source>
        <dbReference type="EMBL" id="TLE00399.1"/>
    </source>
</evidence>
<protein>
    <submittedName>
        <fullName evidence="3">Aminotransferase class V-fold PLP-dependent enzyme</fullName>
    </submittedName>
</protein>
<organism evidence="3 4">
    <name type="scientific">Helicobacter japonicus</name>
    <dbReference type="NCBI Taxonomy" id="425400"/>
    <lineage>
        <taxon>Bacteria</taxon>
        <taxon>Pseudomonadati</taxon>
        <taxon>Campylobacterota</taxon>
        <taxon>Epsilonproteobacteria</taxon>
        <taxon>Campylobacterales</taxon>
        <taxon>Helicobacteraceae</taxon>
        <taxon>Helicobacter</taxon>
    </lineage>
</organism>
<name>A0A4U8TL48_9HELI</name>
<dbReference type="PANTHER" id="PTHR43586:SF8">
    <property type="entry name" value="CYSTEINE DESULFURASE 1, CHLOROPLASTIC"/>
    <property type="match status" value="1"/>
</dbReference>
<dbReference type="Gene3D" id="3.90.1150.10">
    <property type="entry name" value="Aspartate Aminotransferase, domain 1"/>
    <property type="match status" value="1"/>
</dbReference>
<dbReference type="SUPFAM" id="SSF53383">
    <property type="entry name" value="PLP-dependent transferases"/>
    <property type="match status" value="2"/>
</dbReference>
<evidence type="ECO:0000313" key="4">
    <source>
        <dbReference type="Proteomes" id="UP000029707"/>
    </source>
</evidence>
<gene>
    <name evidence="3" type="ORF">LS65_007865</name>
</gene>
<sequence>MSSVSKKNKKIISHFFAPLLKNDSDLLSTLRANTILAPKQHYFDFTASGLSYKAINKRIESILPYYANTHSHISSHAALMSALYEKAKEHIIGALGLNDDFVLIAGGSGASFGIKKFQEIMGIYIPPQTLLHLQYLFEHLESKDTTLLSKNKISKNRVDSKITLDSMAYQYSRAQSHQAQESFSSTLPLLNELKIYDLRTNALKLPHIILSGFEHHSNEISYKEGCCHIHKIAFNNQGLPDINDLEYILQNLKGKNIIASLSAASNVTGILAPIESCAHLLRAYGATIALDMASASPYMNMPCTYFDATFLAPHKLLGGVGACGILAIRKSLLHNDLPPSFSGGGVIEYANDKIHSFIDDVAMREEAGTPHILGLLYAALAYQLRNEVGLDFIKKREKILTEVFLHELSKIPAVSIYGDLSLERLGIVSFNIGSISPLDLCALLSRKYGIHTRAGCSCAGPYGHYLMQDCTSSKKPMWLRVSIHYTHSVSDIEYLISSIKDCVKTLRNG</sequence>
<dbReference type="Gene3D" id="3.40.640.10">
    <property type="entry name" value="Type I PLP-dependent aspartate aminotransferase-like (Major domain)"/>
    <property type="match status" value="1"/>
</dbReference>
<dbReference type="GO" id="GO:0008483">
    <property type="term" value="F:transaminase activity"/>
    <property type="evidence" value="ECO:0007669"/>
    <property type="project" value="UniProtKB-KW"/>
</dbReference>
<evidence type="ECO:0000259" key="2">
    <source>
        <dbReference type="Pfam" id="PF00266"/>
    </source>
</evidence>
<keyword evidence="3" id="KW-0808">Transferase</keyword>
<proteinExistence type="predicted"/>
<dbReference type="PANTHER" id="PTHR43586">
    <property type="entry name" value="CYSTEINE DESULFURASE"/>
    <property type="match status" value="1"/>
</dbReference>
<evidence type="ECO:0000256" key="1">
    <source>
        <dbReference type="ARBA" id="ARBA00022898"/>
    </source>
</evidence>
<keyword evidence="4" id="KW-1185">Reference proteome</keyword>
<dbReference type="Pfam" id="PF00266">
    <property type="entry name" value="Aminotran_5"/>
    <property type="match status" value="1"/>
</dbReference>
<dbReference type="Proteomes" id="UP000029707">
    <property type="component" value="Unassembled WGS sequence"/>
</dbReference>
<dbReference type="STRING" id="425400.LS65_00785"/>
<dbReference type="RefSeq" id="WP_034360514.1">
    <property type="nucleotide sequence ID" value="NZ_CAJUDB010000023.1"/>
</dbReference>
<feature type="domain" description="Aminotransferase class V" evidence="2">
    <location>
        <begin position="206"/>
        <end position="495"/>
    </location>
</feature>
<keyword evidence="3" id="KW-0032">Aminotransferase</keyword>
<dbReference type="InterPro" id="IPR015424">
    <property type="entry name" value="PyrdxlP-dep_Trfase"/>
</dbReference>
<dbReference type="InterPro" id="IPR015421">
    <property type="entry name" value="PyrdxlP-dep_Trfase_major"/>
</dbReference>
<accession>A0A4U8TL48</accession>
<dbReference type="OrthoDB" id="9804366at2"/>
<dbReference type="AlphaFoldDB" id="A0A4U8TL48"/>
<comment type="caution">
    <text evidence="3">The sequence shown here is derived from an EMBL/GenBank/DDBJ whole genome shotgun (WGS) entry which is preliminary data.</text>
</comment>
<dbReference type="EMBL" id="JRMQ02000012">
    <property type="protein sequence ID" value="TLE00399.1"/>
    <property type="molecule type" value="Genomic_DNA"/>
</dbReference>
<dbReference type="InterPro" id="IPR000192">
    <property type="entry name" value="Aminotrans_V_dom"/>
</dbReference>
<keyword evidence="1" id="KW-0663">Pyridoxal phosphate</keyword>
<dbReference type="InterPro" id="IPR015422">
    <property type="entry name" value="PyrdxlP-dep_Trfase_small"/>
</dbReference>
<reference evidence="3 4" key="1">
    <citation type="journal article" date="2014" name="Genome Announc.">
        <title>Draft genome sequences of eight enterohepatic helicobacter species isolated from both laboratory and wild rodents.</title>
        <authorList>
            <person name="Sheh A."/>
            <person name="Shen Z."/>
            <person name="Fox J.G."/>
        </authorList>
    </citation>
    <scope>NUCLEOTIDE SEQUENCE [LARGE SCALE GENOMIC DNA]</scope>
    <source>
        <strain evidence="3 4">MIT 01-6451</strain>
    </source>
</reference>